<protein>
    <submittedName>
        <fullName evidence="1">Uncharacterized protein</fullName>
    </submittedName>
</protein>
<organism evidence="1 2">
    <name type="scientific">Pistacia atlantica</name>
    <dbReference type="NCBI Taxonomy" id="434234"/>
    <lineage>
        <taxon>Eukaryota</taxon>
        <taxon>Viridiplantae</taxon>
        <taxon>Streptophyta</taxon>
        <taxon>Embryophyta</taxon>
        <taxon>Tracheophyta</taxon>
        <taxon>Spermatophyta</taxon>
        <taxon>Magnoliopsida</taxon>
        <taxon>eudicotyledons</taxon>
        <taxon>Gunneridae</taxon>
        <taxon>Pentapetalae</taxon>
        <taxon>rosids</taxon>
        <taxon>malvids</taxon>
        <taxon>Sapindales</taxon>
        <taxon>Anacardiaceae</taxon>
        <taxon>Pistacia</taxon>
    </lineage>
</organism>
<evidence type="ECO:0000313" key="1">
    <source>
        <dbReference type="EMBL" id="KAJ0091861.1"/>
    </source>
</evidence>
<sequence>MNRFFFFIFLIGFLFSQTPTLSFHIPFCWSFQVHIINNLTHNNLVIHCHSESDDLRAHELRWGDEFTFKLGQSPLKNTCVWCNVTKFGSNHIASINVFTKGLADHQCCKTKQCYWSASDDGFYFGNNNKTWTKRLDWY</sequence>
<dbReference type="Proteomes" id="UP001164250">
    <property type="component" value="Chromosome 7"/>
</dbReference>
<name>A0ACC1AYZ9_9ROSI</name>
<comment type="caution">
    <text evidence="1">The sequence shown here is derived from an EMBL/GenBank/DDBJ whole genome shotgun (WGS) entry which is preliminary data.</text>
</comment>
<accession>A0ACC1AYZ9</accession>
<dbReference type="EMBL" id="CM047903">
    <property type="protein sequence ID" value="KAJ0091861.1"/>
    <property type="molecule type" value="Genomic_DNA"/>
</dbReference>
<evidence type="ECO:0000313" key="2">
    <source>
        <dbReference type="Proteomes" id="UP001164250"/>
    </source>
</evidence>
<reference evidence="2" key="1">
    <citation type="journal article" date="2023" name="G3 (Bethesda)">
        <title>Genome assembly and association tests identify interacting loci associated with vigor, precocity, and sex in interspecific pistachio rootstocks.</title>
        <authorList>
            <person name="Palmer W."/>
            <person name="Jacygrad E."/>
            <person name="Sagayaradj S."/>
            <person name="Cavanaugh K."/>
            <person name="Han R."/>
            <person name="Bertier L."/>
            <person name="Beede B."/>
            <person name="Kafkas S."/>
            <person name="Golino D."/>
            <person name="Preece J."/>
            <person name="Michelmore R."/>
        </authorList>
    </citation>
    <scope>NUCLEOTIDE SEQUENCE [LARGE SCALE GENOMIC DNA]</scope>
</reference>
<keyword evidence="2" id="KW-1185">Reference proteome</keyword>
<proteinExistence type="predicted"/>
<gene>
    <name evidence="1" type="ORF">Patl1_26795</name>
</gene>